<name>A0A2S2PZ76_9HEMI</name>
<dbReference type="AlphaFoldDB" id="A0A2S2PZ76"/>
<proteinExistence type="predicted"/>
<dbReference type="EMBL" id="GGMS01001500">
    <property type="protein sequence ID" value="MBY70703.1"/>
    <property type="molecule type" value="Transcribed_RNA"/>
</dbReference>
<gene>
    <name evidence="2" type="ORF">g.95820</name>
</gene>
<sequence>MYVHRNVDFNDTVYISVDGYILYVIVIGNFDLYPAVAKWHNSRSMIFLRLLTVSVLINIVIVIVLVLIHMSNVIFFKINFFFFLFNLTWIQWCQCGDTCSNNARPSSAS</sequence>
<protein>
    <submittedName>
        <fullName evidence="2">Uncharacterized protein</fullName>
    </submittedName>
</protein>
<feature type="transmembrane region" description="Helical" evidence="1">
    <location>
        <begin position="46"/>
        <end position="68"/>
    </location>
</feature>
<keyword evidence="1" id="KW-0812">Transmembrane</keyword>
<keyword evidence="1" id="KW-1133">Transmembrane helix</keyword>
<accession>A0A2S2PZ76</accession>
<evidence type="ECO:0000256" key="1">
    <source>
        <dbReference type="SAM" id="Phobius"/>
    </source>
</evidence>
<keyword evidence="1" id="KW-0472">Membrane</keyword>
<organism evidence="2">
    <name type="scientific">Sipha flava</name>
    <name type="common">yellow sugarcane aphid</name>
    <dbReference type="NCBI Taxonomy" id="143950"/>
    <lineage>
        <taxon>Eukaryota</taxon>
        <taxon>Metazoa</taxon>
        <taxon>Ecdysozoa</taxon>
        <taxon>Arthropoda</taxon>
        <taxon>Hexapoda</taxon>
        <taxon>Insecta</taxon>
        <taxon>Pterygota</taxon>
        <taxon>Neoptera</taxon>
        <taxon>Paraneoptera</taxon>
        <taxon>Hemiptera</taxon>
        <taxon>Sternorrhyncha</taxon>
        <taxon>Aphidomorpha</taxon>
        <taxon>Aphidoidea</taxon>
        <taxon>Aphididae</taxon>
        <taxon>Sipha</taxon>
    </lineage>
</organism>
<feature type="transmembrane region" description="Helical" evidence="1">
    <location>
        <begin position="74"/>
        <end position="92"/>
    </location>
</feature>
<reference evidence="2" key="1">
    <citation type="submission" date="2018-04" db="EMBL/GenBank/DDBJ databases">
        <title>Transcriptome assembly of Sipha flava.</title>
        <authorList>
            <person name="Scully E.D."/>
            <person name="Geib S.M."/>
            <person name="Palmer N.A."/>
            <person name="Koch K."/>
            <person name="Bradshaw J."/>
            <person name="Heng-Moss T."/>
            <person name="Sarath G."/>
        </authorList>
    </citation>
    <scope>NUCLEOTIDE SEQUENCE</scope>
</reference>
<evidence type="ECO:0000313" key="2">
    <source>
        <dbReference type="EMBL" id="MBY70703.1"/>
    </source>
</evidence>
<feature type="transmembrane region" description="Helical" evidence="1">
    <location>
        <begin position="20"/>
        <end position="39"/>
    </location>
</feature>